<sequence length="490" mass="55483">MVGVARSKGCRACVKQRVKCDEARPECGRCKRFRRECPGYNKPAKFVYEIPIAKDDQRVGEGSFRHVRQLERPSPKSQSQSRSPSWSARTTPEYQASRSPSEAPTPLLIPQSIIPWTQDNSQALKVLLEDSTPMDEFADTHFLRRWLSFVPPRLGNSKALDDAVRCMGTHYIGMLSRQESIMLSARQTYGHALRSLSKAIGDPKEAMSSETLCATMFLSIYELFACTKKHAWVKHAGGASKLLQLRGPNHINSDFDHSMLLFFRGQVTMEAFMRGTDSFLCQPEWQLVLSDPDPDNPNPYTQITNEFHAYLATCPGIAAHFRVLDRKDINAVVSFLNTTSDLSTALRAWFLRFRELLPPPTEVTSDPYDPLFPTTYVYHGASNIFCTSSYYGCLILLNSMTHALQPDESLSIENRYYVNEVCKSADFTFDAGLLGPYSTIFALKMAFMVAELPIKLWIEQRLLKMGEFMPFMKHQVSLKTDVISYPDLDA</sequence>
<dbReference type="InterPro" id="IPR036864">
    <property type="entry name" value="Zn2-C6_fun-type_DNA-bd_sf"/>
</dbReference>
<feature type="domain" description="Zn(2)-C6 fungal-type" evidence="3">
    <location>
        <begin position="9"/>
        <end position="37"/>
    </location>
</feature>
<dbReference type="PANTHER" id="PTHR38111">
    <property type="entry name" value="ZN(2)-C6 FUNGAL-TYPE DOMAIN-CONTAINING PROTEIN-RELATED"/>
    <property type="match status" value="1"/>
</dbReference>
<dbReference type="GO" id="GO:0008270">
    <property type="term" value="F:zinc ion binding"/>
    <property type="evidence" value="ECO:0007669"/>
    <property type="project" value="InterPro"/>
</dbReference>
<dbReference type="CDD" id="cd00067">
    <property type="entry name" value="GAL4"/>
    <property type="match status" value="1"/>
</dbReference>
<dbReference type="InterPro" id="IPR053178">
    <property type="entry name" value="Osmoadaptation_assoc"/>
</dbReference>
<dbReference type="EMBL" id="MU003699">
    <property type="protein sequence ID" value="KAF2810949.1"/>
    <property type="molecule type" value="Genomic_DNA"/>
</dbReference>
<accession>A0A6A6YR09</accession>
<proteinExistence type="predicted"/>
<dbReference type="GeneID" id="54466325"/>
<dbReference type="InterPro" id="IPR001138">
    <property type="entry name" value="Zn2Cys6_DnaBD"/>
</dbReference>
<dbReference type="AlphaFoldDB" id="A0A6A6YR09"/>
<organism evidence="4">
    <name type="scientific">Mytilinidion resinicola</name>
    <dbReference type="NCBI Taxonomy" id="574789"/>
    <lineage>
        <taxon>Eukaryota</taxon>
        <taxon>Fungi</taxon>
        <taxon>Dikarya</taxon>
        <taxon>Ascomycota</taxon>
        <taxon>Pezizomycotina</taxon>
        <taxon>Dothideomycetes</taxon>
        <taxon>Pleosporomycetidae</taxon>
        <taxon>Mytilinidiales</taxon>
        <taxon>Mytilinidiaceae</taxon>
        <taxon>Mytilinidion</taxon>
    </lineage>
</organism>
<dbReference type="GO" id="GO:0000981">
    <property type="term" value="F:DNA-binding transcription factor activity, RNA polymerase II-specific"/>
    <property type="evidence" value="ECO:0007669"/>
    <property type="project" value="InterPro"/>
</dbReference>
<keyword evidence="5" id="KW-1185">Reference proteome</keyword>
<evidence type="ECO:0000256" key="2">
    <source>
        <dbReference type="SAM" id="MobiDB-lite"/>
    </source>
</evidence>
<dbReference type="Pfam" id="PF00172">
    <property type="entry name" value="Zn_clus"/>
    <property type="match status" value="1"/>
</dbReference>
<feature type="compositionally biased region" description="Low complexity" evidence="2">
    <location>
        <begin position="75"/>
        <end position="87"/>
    </location>
</feature>
<feature type="compositionally biased region" description="Polar residues" evidence="2">
    <location>
        <begin position="88"/>
        <end position="102"/>
    </location>
</feature>
<reference evidence="6" key="3">
    <citation type="submission" date="2025-04" db="UniProtKB">
        <authorList>
            <consortium name="RefSeq"/>
        </authorList>
    </citation>
    <scope>IDENTIFICATION</scope>
    <source>
        <strain evidence="6">CBS 304.34</strain>
    </source>
</reference>
<dbReference type="PROSITE" id="PS50048">
    <property type="entry name" value="ZN2_CY6_FUNGAL_2"/>
    <property type="match status" value="1"/>
</dbReference>
<dbReference type="SMART" id="SM00066">
    <property type="entry name" value="GAL4"/>
    <property type="match status" value="1"/>
</dbReference>
<reference evidence="4 6" key="1">
    <citation type="journal article" date="2020" name="Stud. Mycol.">
        <title>101 Dothideomycetes genomes: a test case for predicting lifestyles and emergence of pathogens.</title>
        <authorList>
            <person name="Haridas S."/>
            <person name="Albert R."/>
            <person name="Binder M."/>
            <person name="Bloem J."/>
            <person name="Labutti K."/>
            <person name="Salamov A."/>
            <person name="Andreopoulos B."/>
            <person name="Baker S."/>
            <person name="Barry K."/>
            <person name="Bills G."/>
            <person name="Bluhm B."/>
            <person name="Cannon C."/>
            <person name="Castanera R."/>
            <person name="Culley D."/>
            <person name="Daum C."/>
            <person name="Ezra D."/>
            <person name="Gonzalez J."/>
            <person name="Henrissat B."/>
            <person name="Kuo A."/>
            <person name="Liang C."/>
            <person name="Lipzen A."/>
            <person name="Lutzoni F."/>
            <person name="Magnuson J."/>
            <person name="Mondo S."/>
            <person name="Nolan M."/>
            <person name="Ohm R."/>
            <person name="Pangilinan J."/>
            <person name="Park H.-J."/>
            <person name="Ramirez L."/>
            <person name="Alfaro M."/>
            <person name="Sun H."/>
            <person name="Tritt A."/>
            <person name="Yoshinaga Y."/>
            <person name="Zwiers L.-H."/>
            <person name="Turgeon B."/>
            <person name="Goodwin S."/>
            <person name="Spatafora J."/>
            <person name="Crous P."/>
            <person name="Grigoriev I."/>
        </authorList>
    </citation>
    <scope>NUCLEOTIDE SEQUENCE</scope>
    <source>
        <strain evidence="4 6">CBS 304.34</strain>
    </source>
</reference>
<protein>
    <recommendedName>
        <fullName evidence="3">Zn(2)-C6 fungal-type domain-containing protein</fullName>
    </recommendedName>
</protein>
<dbReference type="SUPFAM" id="SSF57701">
    <property type="entry name" value="Zn2/Cys6 DNA-binding domain"/>
    <property type="match status" value="1"/>
</dbReference>
<dbReference type="InterPro" id="IPR021858">
    <property type="entry name" value="Fun_TF"/>
</dbReference>
<evidence type="ECO:0000313" key="6">
    <source>
        <dbReference type="RefSeq" id="XP_033577913.1"/>
    </source>
</evidence>
<evidence type="ECO:0000259" key="3">
    <source>
        <dbReference type="PROSITE" id="PS50048"/>
    </source>
</evidence>
<feature type="region of interest" description="Disordered" evidence="2">
    <location>
        <begin position="67"/>
        <end position="105"/>
    </location>
</feature>
<evidence type="ECO:0000313" key="5">
    <source>
        <dbReference type="Proteomes" id="UP000504636"/>
    </source>
</evidence>
<dbReference type="RefSeq" id="XP_033577913.1">
    <property type="nucleotide sequence ID" value="XM_033725432.1"/>
</dbReference>
<name>A0A6A6YR09_9PEZI</name>
<evidence type="ECO:0000256" key="1">
    <source>
        <dbReference type="ARBA" id="ARBA00023242"/>
    </source>
</evidence>
<gene>
    <name evidence="4 6" type="ORF">BDZ99DRAFT_519621</name>
</gene>
<evidence type="ECO:0000313" key="4">
    <source>
        <dbReference type="EMBL" id="KAF2810949.1"/>
    </source>
</evidence>
<dbReference type="OrthoDB" id="4314040at2759"/>
<reference evidence="6" key="2">
    <citation type="submission" date="2020-04" db="EMBL/GenBank/DDBJ databases">
        <authorList>
            <consortium name="NCBI Genome Project"/>
        </authorList>
    </citation>
    <scope>NUCLEOTIDE SEQUENCE</scope>
    <source>
        <strain evidence="6">CBS 304.34</strain>
    </source>
</reference>
<dbReference type="Pfam" id="PF11951">
    <property type="entry name" value="Fungal_trans_2"/>
    <property type="match status" value="1"/>
</dbReference>
<dbReference type="Proteomes" id="UP000504636">
    <property type="component" value="Unplaced"/>
</dbReference>
<dbReference type="Gene3D" id="4.10.240.10">
    <property type="entry name" value="Zn(2)-C6 fungal-type DNA-binding domain"/>
    <property type="match status" value="1"/>
</dbReference>
<dbReference type="PANTHER" id="PTHR38111:SF6">
    <property type="entry name" value="FINGER DOMAIN PROTEIN, PUTATIVE (AFU_ORTHOLOGUE AFUA_8G01940)-RELATED"/>
    <property type="match status" value="1"/>
</dbReference>
<keyword evidence="1" id="KW-0539">Nucleus</keyword>